<comment type="caution">
    <text evidence="3">The sequence shown here is derived from an EMBL/GenBank/DDBJ whole genome shotgun (WGS) entry which is preliminary data.</text>
</comment>
<organism evidence="3 4">
    <name type="scientific">Dyadobacter luteus</name>
    <dbReference type="NCBI Taxonomy" id="2259619"/>
    <lineage>
        <taxon>Bacteria</taxon>
        <taxon>Pseudomonadati</taxon>
        <taxon>Bacteroidota</taxon>
        <taxon>Cytophagia</taxon>
        <taxon>Cytophagales</taxon>
        <taxon>Spirosomataceae</taxon>
        <taxon>Dyadobacter</taxon>
    </lineage>
</organism>
<feature type="signal peptide" evidence="2">
    <location>
        <begin position="1"/>
        <end position="24"/>
    </location>
</feature>
<keyword evidence="4" id="KW-1185">Reference proteome</keyword>
<dbReference type="RefSeq" id="WP_115829314.1">
    <property type="nucleotide sequence ID" value="NZ_QNUL01000002.1"/>
</dbReference>
<gene>
    <name evidence="3" type="ORF">DSL64_03740</name>
</gene>
<feature type="compositionally biased region" description="Polar residues" evidence="1">
    <location>
        <begin position="77"/>
        <end position="89"/>
    </location>
</feature>
<dbReference type="AlphaFoldDB" id="A0A3D8YFW9"/>
<evidence type="ECO:0000256" key="2">
    <source>
        <dbReference type="SAM" id="SignalP"/>
    </source>
</evidence>
<evidence type="ECO:0000313" key="4">
    <source>
        <dbReference type="Proteomes" id="UP000256373"/>
    </source>
</evidence>
<proteinExistence type="predicted"/>
<dbReference type="InterPro" id="IPR045391">
    <property type="entry name" value="DUF6520"/>
</dbReference>
<dbReference type="EMBL" id="QNUL01000002">
    <property type="protein sequence ID" value="REA63565.1"/>
    <property type="molecule type" value="Genomic_DNA"/>
</dbReference>
<evidence type="ECO:0000313" key="3">
    <source>
        <dbReference type="EMBL" id="REA63565.1"/>
    </source>
</evidence>
<keyword evidence="2" id="KW-0732">Signal</keyword>
<evidence type="ECO:0008006" key="5">
    <source>
        <dbReference type="Google" id="ProtNLM"/>
    </source>
</evidence>
<feature type="region of interest" description="Disordered" evidence="1">
    <location>
        <begin position="45"/>
        <end position="89"/>
    </location>
</feature>
<feature type="chain" id="PRO_5017796834" description="Secreted protein" evidence="2">
    <location>
        <begin position="25"/>
        <end position="89"/>
    </location>
</feature>
<name>A0A3D8YFW9_9BACT</name>
<protein>
    <recommendedName>
        <fullName evidence="5">Secreted protein</fullName>
    </recommendedName>
</protein>
<sequence length="89" mass="9507">MKNVFKFKYLPAFALVLAGGMAVATTSRSMAPQYFKDSAGEWQPLGSRQIGTQPGQYSCNQSDSQCTAEGLDANGEPTGNITEGQLVQN</sequence>
<dbReference type="Pfam" id="PF20130">
    <property type="entry name" value="DUF6520"/>
    <property type="match status" value="1"/>
</dbReference>
<dbReference type="Proteomes" id="UP000256373">
    <property type="component" value="Unassembled WGS sequence"/>
</dbReference>
<feature type="compositionally biased region" description="Polar residues" evidence="1">
    <location>
        <begin position="49"/>
        <end position="67"/>
    </location>
</feature>
<evidence type="ECO:0000256" key="1">
    <source>
        <dbReference type="SAM" id="MobiDB-lite"/>
    </source>
</evidence>
<reference evidence="3 4" key="1">
    <citation type="submission" date="2018-07" db="EMBL/GenBank/DDBJ databases">
        <title>Dyadobacter roseus sp. nov., isolated from rose rhizosphere soil.</title>
        <authorList>
            <person name="Chen L."/>
        </authorList>
    </citation>
    <scope>NUCLEOTIDE SEQUENCE [LARGE SCALE GENOMIC DNA]</scope>
    <source>
        <strain evidence="3 4">RS19</strain>
    </source>
</reference>
<accession>A0A3D8YFW9</accession>